<dbReference type="AlphaFoldDB" id="A0AAW0C5P5"/>
<gene>
    <name evidence="2" type="ORF">R3P38DRAFT_2767535</name>
    <name evidence="1" type="ORF">R3P38DRAFT_2772937</name>
</gene>
<proteinExistence type="predicted"/>
<dbReference type="EMBL" id="JAWWNJ010000022">
    <property type="protein sequence ID" value="KAK7033842.1"/>
    <property type="molecule type" value="Genomic_DNA"/>
</dbReference>
<accession>A0AAW0C5P5</accession>
<dbReference type="Proteomes" id="UP001362999">
    <property type="component" value="Unassembled WGS sequence"/>
</dbReference>
<evidence type="ECO:0000313" key="2">
    <source>
        <dbReference type="EMBL" id="KAK7043544.1"/>
    </source>
</evidence>
<dbReference type="EMBL" id="JAWWNJ010000012">
    <property type="protein sequence ID" value="KAK7043544.1"/>
    <property type="molecule type" value="Genomic_DNA"/>
</dbReference>
<name>A0AAW0C5P5_9AGAR</name>
<reference evidence="1 3" key="1">
    <citation type="journal article" date="2024" name="J Genomics">
        <title>Draft genome sequencing and assembly of Favolaschia claudopus CIRM-BRFM 2984 isolated from oak limbs.</title>
        <authorList>
            <person name="Navarro D."/>
            <person name="Drula E."/>
            <person name="Chaduli D."/>
            <person name="Cazenave R."/>
            <person name="Ahrendt S."/>
            <person name="Wang J."/>
            <person name="Lipzen A."/>
            <person name="Daum C."/>
            <person name="Barry K."/>
            <person name="Grigoriev I.V."/>
            <person name="Favel A."/>
            <person name="Rosso M.N."/>
            <person name="Martin F."/>
        </authorList>
    </citation>
    <scope>NUCLEOTIDE SEQUENCE [LARGE SCALE GENOMIC DNA]</scope>
    <source>
        <strain evidence="1 3">CIRM-BRFM 2984</strain>
    </source>
</reference>
<organism evidence="1 3">
    <name type="scientific">Favolaschia claudopus</name>
    <dbReference type="NCBI Taxonomy" id="2862362"/>
    <lineage>
        <taxon>Eukaryota</taxon>
        <taxon>Fungi</taxon>
        <taxon>Dikarya</taxon>
        <taxon>Basidiomycota</taxon>
        <taxon>Agaricomycotina</taxon>
        <taxon>Agaricomycetes</taxon>
        <taxon>Agaricomycetidae</taxon>
        <taxon>Agaricales</taxon>
        <taxon>Marasmiineae</taxon>
        <taxon>Mycenaceae</taxon>
        <taxon>Favolaschia</taxon>
    </lineage>
</organism>
<protein>
    <submittedName>
        <fullName evidence="1">Uncharacterized protein</fullName>
    </submittedName>
</protein>
<evidence type="ECO:0000313" key="3">
    <source>
        <dbReference type="Proteomes" id="UP001362999"/>
    </source>
</evidence>
<keyword evidence="3" id="KW-1185">Reference proteome</keyword>
<evidence type="ECO:0000313" key="1">
    <source>
        <dbReference type="EMBL" id="KAK7033842.1"/>
    </source>
</evidence>
<comment type="caution">
    <text evidence="1">The sequence shown here is derived from an EMBL/GenBank/DDBJ whole genome shotgun (WGS) entry which is preliminary data.</text>
</comment>
<sequence>MSSPSLRLPPSLAPSQQQQQNAVLLSNYRPYQPLSQHQSRPLLLLQPSARFQVLSSSSVCYLRPVGRNKSKCWSESRARAYAIKGIHIFYGFNSLPNAASTTNLTLTFNSHFGDFVRAFLTDQPALIHSHEMHMSTVCASLVRFNTAVINDNCPIPLTKRFQLTLQTRTWVDFGADAGIPGCDLCD</sequence>